<comment type="caution">
    <text evidence="1">The sequence shown here is derived from an EMBL/GenBank/DDBJ whole genome shotgun (WGS) entry which is preliminary data.</text>
</comment>
<sequence length="321" mass="35969">MALNISSDAGKTTNPPTWLRWLVGITSLGTSEIEYSRRDREHNAYLEDLELLQSYETELNNIQAGIISSKNDVFYYEGLLEDLDRDKAKSEEWLEDYRQMLAGEGDDDNLLLQQDRINQQNVDNAENDLAAYKDSSALELDSLIRSGFSEYTSQRNDQAMANIYASASGSVVGSYNSAARRSRNAIRAFVGDDMKFNEAPDGTSIQGRAGGEMIGSYAKMLLSSRTTVRNNIAKLNTSLATAKLAYDSFRDEAADVAEENEQFLEDYDKTRANYEMNLSWAYSNISSLQNSANKLLADKDSVLADVNKYEKSTNKDLTTWD</sequence>
<dbReference type="Proteomes" id="UP000810292">
    <property type="component" value="Unassembled WGS sequence"/>
</dbReference>
<reference evidence="1" key="1">
    <citation type="submission" date="2020-10" db="EMBL/GenBank/DDBJ databases">
        <authorList>
            <person name="Gilroy R."/>
        </authorList>
    </citation>
    <scope>NUCLEOTIDE SEQUENCE</scope>
    <source>
        <strain evidence="1">14700</strain>
    </source>
</reference>
<accession>A0A9D9NE45</accession>
<evidence type="ECO:0000313" key="2">
    <source>
        <dbReference type="Proteomes" id="UP000810292"/>
    </source>
</evidence>
<dbReference type="EMBL" id="JADIMF010000145">
    <property type="protein sequence ID" value="MBO8469865.1"/>
    <property type="molecule type" value="Genomic_DNA"/>
</dbReference>
<evidence type="ECO:0000313" key="1">
    <source>
        <dbReference type="EMBL" id="MBO8469865.1"/>
    </source>
</evidence>
<name>A0A9D9NE45_9SPIO</name>
<organism evidence="1 2">
    <name type="scientific">Candidatus Ornithospirochaeta stercoravium</name>
    <dbReference type="NCBI Taxonomy" id="2840897"/>
    <lineage>
        <taxon>Bacteria</taxon>
        <taxon>Pseudomonadati</taxon>
        <taxon>Spirochaetota</taxon>
        <taxon>Spirochaetia</taxon>
        <taxon>Spirochaetales</taxon>
        <taxon>Spirochaetaceae</taxon>
        <taxon>Spirochaetaceae incertae sedis</taxon>
        <taxon>Candidatus Ornithospirochaeta</taxon>
    </lineage>
</organism>
<proteinExistence type="predicted"/>
<reference evidence="1" key="2">
    <citation type="journal article" date="2021" name="PeerJ">
        <title>Extensive microbial diversity within the chicken gut microbiome revealed by metagenomics and culture.</title>
        <authorList>
            <person name="Gilroy R."/>
            <person name="Ravi A."/>
            <person name="Getino M."/>
            <person name="Pursley I."/>
            <person name="Horton D.L."/>
            <person name="Alikhan N.F."/>
            <person name="Baker D."/>
            <person name="Gharbi K."/>
            <person name="Hall N."/>
            <person name="Watson M."/>
            <person name="Adriaenssens E.M."/>
            <person name="Foster-Nyarko E."/>
            <person name="Jarju S."/>
            <person name="Secka A."/>
            <person name="Antonio M."/>
            <person name="Oren A."/>
            <person name="Chaudhuri R.R."/>
            <person name="La Ragione R."/>
            <person name="Hildebrand F."/>
            <person name="Pallen M.J."/>
        </authorList>
    </citation>
    <scope>NUCLEOTIDE SEQUENCE</scope>
    <source>
        <strain evidence="1">14700</strain>
    </source>
</reference>
<protein>
    <submittedName>
        <fullName evidence="1">Uncharacterized protein</fullName>
    </submittedName>
</protein>
<dbReference type="AlphaFoldDB" id="A0A9D9NE45"/>
<gene>
    <name evidence="1" type="ORF">IAA72_08790</name>
</gene>